<proteinExistence type="predicted"/>
<dbReference type="KEGG" id="erx:ATZ35_04445"/>
<accession>A0A0U2VSW5</accession>
<gene>
    <name evidence="1" type="ORF">ATZ35_04445</name>
</gene>
<evidence type="ECO:0000313" key="2">
    <source>
        <dbReference type="Proteomes" id="UP000067523"/>
    </source>
</evidence>
<dbReference type="AlphaFoldDB" id="A0A0U2VSW5"/>
<dbReference type="Proteomes" id="UP000067523">
    <property type="component" value="Chromosome"/>
</dbReference>
<organism evidence="1 2">
    <name type="scientific">Enterococcus rotai</name>
    <dbReference type="NCBI Taxonomy" id="118060"/>
    <lineage>
        <taxon>Bacteria</taxon>
        <taxon>Bacillati</taxon>
        <taxon>Bacillota</taxon>
        <taxon>Bacilli</taxon>
        <taxon>Lactobacillales</taxon>
        <taxon>Enterococcaceae</taxon>
        <taxon>Enterococcus</taxon>
    </lineage>
</organism>
<keyword evidence="2" id="KW-1185">Reference proteome</keyword>
<protein>
    <submittedName>
        <fullName evidence="1">Uncharacterized protein</fullName>
    </submittedName>
</protein>
<dbReference type="RefSeq" id="WP_208929677.1">
    <property type="nucleotide sequence ID" value="NZ_CP013655.1"/>
</dbReference>
<evidence type="ECO:0000313" key="1">
    <source>
        <dbReference type="EMBL" id="ALS36436.1"/>
    </source>
</evidence>
<reference evidence="2" key="1">
    <citation type="submission" date="2015-12" db="EMBL/GenBank/DDBJ databases">
        <authorList>
            <person name="Lauer A."/>
            <person name="Humrighouse B."/>
            <person name="Loparev V."/>
            <person name="Shewmaker P.L."/>
            <person name="Whitney A.M."/>
            <person name="McLaughlin R.W."/>
        </authorList>
    </citation>
    <scope>NUCLEOTIDE SEQUENCE [LARGE SCALE GENOMIC DNA]</scope>
    <source>
        <strain evidence="2">LMG 26678</strain>
    </source>
</reference>
<name>A0A0U2VSW5_9ENTE</name>
<dbReference type="STRING" id="118060.ATZ35_04445"/>
<sequence length="190" mass="22192">MTKMERPDERKALEILREADPEKYQAAILLDKPDIQNPKQNIGVEVTQSLKESVLKALDLNGINVHNDGQILESIKERYGNDVLRINLPLPDSAKKAIAISIANWHSLFNLIEAYDNKVEKLQSGNYKLYQENNLFIFVFGEDEKSIEQLAKHIYRNQTGRQYDFVYVYSQPNFYRIDRQMNIEMKRLSI</sequence>
<dbReference type="EMBL" id="CP013655">
    <property type="protein sequence ID" value="ALS36436.1"/>
    <property type="molecule type" value="Genomic_DNA"/>
</dbReference>